<dbReference type="EMBL" id="MU006727">
    <property type="protein sequence ID" value="KAF2625143.1"/>
    <property type="molecule type" value="Genomic_DNA"/>
</dbReference>
<reference evidence="1" key="1">
    <citation type="journal article" date="2020" name="Stud. Mycol.">
        <title>101 Dothideomycetes genomes: a test case for predicting lifestyles and emergence of pathogens.</title>
        <authorList>
            <person name="Haridas S."/>
            <person name="Albert R."/>
            <person name="Binder M."/>
            <person name="Bloem J."/>
            <person name="Labutti K."/>
            <person name="Salamov A."/>
            <person name="Andreopoulos B."/>
            <person name="Baker S."/>
            <person name="Barry K."/>
            <person name="Bills G."/>
            <person name="Bluhm B."/>
            <person name="Cannon C."/>
            <person name="Castanera R."/>
            <person name="Culley D."/>
            <person name="Daum C."/>
            <person name="Ezra D."/>
            <person name="Gonzalez J."/>
            <person name="Henrissat B."/>
            <person name="Kuo A."/>
            <person name="Liang C."/>
            <person name="Lipzen A."/>
            <person name="Lutzoni F."/>
            <person name="Magnuson J."/>
            <person name="Mondo S."/>
            <person name="Nolan M."/>
            <person name="Ohm R."/>
            <person name="Pangilinan J."/>
            <person name="Park H.-J."/>
            <person name="Ramirez L."/>
            <person name="Alfaro M."/>
            <person name="Sun H."/>
            <person name="Tritt A."/>
            <person name="Yoshinaga Y."/>
            <person name="Zwiers L.-H."/>
            <person name="Turgeon B."/>
            <person name="Goodwin S."/>
            <person name="Spatafora J."/>
            <person name="Crous P."/>
            <person name="Grigoriev I."/>
        </authorList>
    </citation>
    <scope>NUCLEOTIDE SEQUENCE</scope>
    <source>
        <strain evidence="1">CBS 525.71</strain>
    </source>
</reference>
<comment type="caution">
    <text evidence="1">The sequence shown here is derived from an EMBL/GenBank/DDBJ whole genome shotgun (WGS) entry which is preliminary data.</text>
</comment>
<name>A0ACB6RTN2_9PLEO</name>
<evidence type="ECO:0000313" key="2">
    <source>
        <dbReference type="Proteomes" id="UP000799754"/>
    </source>
</evidence>
<keyword evidence="2" id="KW-1185">Reference proteome</keyword>
<organism evidence="1 2">
    <name type="scientific">Macroventuria anomochaeta</name>
    <dbReference type="NCBI Taxonomy" id="301207"/>
    <lineage>
        <taxon>Eukaryota</taxon>
        <taxon>Fungi</taxon>
        <taxon>Dikarya</taxon>
        <taxon>Ascomycota</taxon>
        <taxon>Pezizomycotina</taxon>
        <taxon>Dothideomycetes</taxon>
        <taxon>Pleosporomycetidae</taxon>
        <taxon>Pleosporales</taxon>
        <taxon>Pleosporineae</taxon>
        <taxon>Didymellaceae</taxon>
        <taxon>Macroventuria</taxon>
    </lineage>
</organism>
<dbReference type="Proteomes" id="UP000799754">
    <property type="component" value="Unassembled WGS sequence"/>
</dbReference>
<evidence type="ECO:0000313" key="1">
    <source>
        <dbReference type="EMBL" id="KAF2625143.1"/>
    </source>
</evidence>
<protein>
    <submittedName>
        <fullName evidence="1">Uncharacterized protein</fullName>
    </submittedName>
</protein>
<accession>A0ACB6RTN2</accession>
<proteinExistence type="predicted"/>
<sequence>MSHHHSPATTHPQSNSHDSLHHAQCSAPLALAIPTIHAPLHLFHTRTTISFPTFPIQLHPYLESDPYNAIVRP</sequence>
<gene>
    <name evidence="1" type="ORF">BU25DRAFT_412942</name>
</gene>